<dbReference type="OrthoDB" id="8849678at2"/>
<proteinExistence type="inferred from homology"/>
<dbReference type="GO" id="GO:0043565">
    <property type="term" value="F:sequence-specific DNA binding"/>
    <property type="evidence" value="ECO:0007669"/>
    <property type="project" value="TreeGrafter"/>
</dbReference>
<sequence length="308" mass="33129">MSSNNAKRGAPERLRWDDLEVFLALVRAGTMTGAAARLGVNTSTVGRRLDGLESALGFHLFDRTSTGLVSTELAEQLMPVAESMERAAADALRLVEGRETEPEGRVRVTAPPGIAACFVAPALPELRARHPGLTIELDAAVGYADLTRREADIALRGARPRSGDLVALRVLEAQSTIAAAPELAAKVGKLGRLDAVDWITWGPELAGLPDAQWIETHVDPSRVVLWTSSMDAQIRAAHAGLGAIVLARPFLAWTGLAELKPTRTLAKRLPPLPIAGLWIVGHRALREVPRVQAVWDFLIERARVATDA</sequence>
<evidence type="ECO:0000313" key="6">
    <source>
        <dbReference type="EMBL" id="PRP96762.1"/>
    </source>
</evidence>
<gene>
    <name evidence="6" type="primary">dmlR_2</name>
    <name evidence="6" type="ORF">ENSA5_35360</name>
</gene>
<dbReference type="RefSeq" id="WP_146155825.1">
    <property type="nucleotide sequence ID" value="NZ_PVNK01000164.1"/>
</dbReference>
<comment type="caution">
    <text evidence="6">The sequence shown here is derived from an EMBL/GenBank/DDBJ whole genome shotgun (WGS) entry which is preliminary data.</text>
</comment>
<feature type="domain" description="HTH lysR-type" evidence="5">
    <location>
        <begin position="14"/>
        <end position="71"/>
    </location>
</feature>
<evidence type="ECO:0000256" key="3">
    <source>
        <dbReference type="ARBA" id="ARBA00023125"/>
    </source>
</evidence>
<dbReference type="PANTHER" id="PTHR30537">
    <property type="entry name" value="HTH-TYPE TRANSCRIPTIONAL REGULATOR"/>
    <property type="match status" value="1"/>
</dbReference>
<dbReference type="Gene3D" id="3.40.190.290">
    <property type="match status" value="1"/>
</dbReference>
<evidence type="ECO:0000256" key="4">
    <source>
        <dbReference type="ARBA" id="ARBA00023163"/>
    </source>
</evidence>
<organism evidence="6 7">
    <name type="scientific">Enhygromyxa salina</name>
    <dbReference type="NCBI Taxonomy" id="215803"/>
    <lineage>
        <taxon>Bacteria</taxon>
        <taxon>Pseudomonadati</taxon>
        <taxon>Myxococcota</taxon>
        <taxon>Polyangia</taxon>
        <taxon>Nannocystales</taxon>
        <taxon>Nannocystaceae</taxon>
        <taxon>Enhygromyxa</taxon>
    </lineage>
</organism>
<name>A0A2S9XV85_9BACT</name>
<dbReference type="Pfam" id="PF00126">
    <property type="entry name" value="HTH_1"/>
    <property type="match status" value="1"/>
</dbReference>
<comment type="similarity">
    <text evidence="1">Belongs to the LysR transcriptional regulatory family.</text>
</comment>
<evidence type="ECO:0000259" key="5">
    <source>
        <dbReference type="PROSITE" id="PS50931"/>
    </source>
</evidence>
<dbReference type="InterPro" id="IPR005119">
    <property type="entry name" value="LysR_subst-bd"/>
</dbReference>
<keyword evidence="4" id="KW-0804">Transcription</keyword>
<accession>A0A2S9XV85</accession>
<evidence type="ECO:0000256" key="1">
    <source>
        <dbReference type="ARBA" id="ARBA00009437"/>
    </source>
</evidence>
<keyword evidence="3" id="KW-0238">DNA-binding</keyword>
<evidence type="ECO:0000256" key="2">
    <source>
        <dbReference type="ARBA" id="ARBA00023015"/>
    </source>
</evidence>
<evidence type="ECO:0000313" key="7">
    <source>
        <dbReference type="Proteomes" id="UP000237968"/>
    </source>
</evidence>
<dbReference type="GO" id="GO:0003700">
    <property type="term" value="F:DNA-binding transcription factor activity"/>
    <property type="evidence" value="ECO:0007669"/>
    <property type="project" value="InterPro"/>
</dbReference>
<dbReference type="SUPFAM" id="SSF53850">
    <property type="entry name" value="Periplasmic binding protein-like II"/>
    <property type="match status" value="1"/>
</dbReference>
<protein>
    <submittedName>
        <fullName evidence="6">HTH-type transcriptional regulator DmlR</fullName>
    </submittedName>
</protein>
<dbReference type="Gene3D" id="1.10.10.10">
    <property type="entry name" value="Winged helix-like DNA-binding domain superfamily/Winged helix DNA-binding domain"/>
    <property type="match status" value="1"/>
</dbReference>
<dbReference type="InterPro" id="IPR000847">
    <property type="entry name" value="LysR_HTH_N"/>
</dbReference>
<reference evidence="6 7" key="1">
    <citation type="submission" date="2018-03" db="EMBL/GenBank/DDBJ databases">
        <title>Draft Genome Sequences of the Obligatory Marine Myxobacteria Enhygromyxa salina SWB005.</title>
        <authorList>
            <person name="Poehlein A."/>
            <person name="Moghaddam J.A."/>
            <person name="Harms H."/>
            <person name="Alanjari M."/>
            <person name="Koenig G.M."/>
            <person name="Daniel R."/>
            <person name="Schaeberle T.F."/>
        </authorList>
    </citation>
    <scope>NUCLEOTIDE SEQUENCE [LARGE SCALE GENOMIC DNA]</scope>
    <source>
        <strain evidence="6 7">SWB005</strain>
    </source>
</reference>
<keyword evidence="7" id="KW-1185">Reference proteome</keyword>
<dbReference type="EMBL" id="PVNK01000164">
    <property type="protein sequence ID" value="PRP96762.1"/>
    <property type="molecule type" value="Genomic_DNA"/>
</dbReference>
<dbReference type="GO" id="GO:0006351">
    <property type="term" value="P:DNA-templated transcription"/>
    <property type="evidence" value="ECO:0007669"/>
    <property type="project" value="TreeGrafter"/>
</dbReference>
<dbReference type="Proteomes" id="UP000237968">
    <property type="component" value="Unassembled WGS sequence"/>
</dbReference>
<dbReference type="InterPro" id="IPR036390">
    <property type="entry name" value="WH_DNA-bd_sf"/>
</dbReference>
<dbReference type="Pfam" id="PF03466">
    <property type="entry name" value="LysR_substrate"/>
    <property type="match status" value="1"/>
</dbReference>
<keyword evidence="2" id="KW-0805">Transcription regulation</keyword>
<dbReference type="SUPFAM" id="SSF46785">
    <property type="entry name" value="Winged helix' DNA-binding domain"/>
    <property type="match status" value="1"/>
</dbReference>
<dbReference type="InterPro" id="IPR036388">
    <property type="entry name" value="WH-like_DNA-bd_sf"/>
</dbReference>
<dbReference type="PROSITE" id="PS50931">
    <property type="entry name" value="HTH_LYSR"/>
    <property type="match status" value="1"/>
</dbReference>
<dbReference type="InterPro" id="IPR058163">
    <property type="entry name" value="LysR-type_TF_proteobact-type"/>
</dbReference>
<dbReference type="PANTHER" id="PTHR30537:SF3">
    <property type="entry name" value="TRANSCRIPTIONAL REGULATORY PROTEIN"/>
    <property type="match status" value="1"/>
</dbReference>
<dbReference type="AlphaFoldDB" id="A0A2S9XV85"/>